<proteinExistence type="predicted"/>
<keyword evidence="1" id="KW-0812">Transmembrane</keyword>
<accession>A0A7X5ALV1</accession>
<name>A0A7X5ALV1_9GAMM</name>
<evidence type="ECO:0008006" key="4">
    <source>
        <dbReference type="Google" id="ProtNLM"/>
    </source>
</evidence>
<keyword evidence="1" id="KW-0472">Membrane</keyword>
<sequence>MLAHLLPTAAVVGLLASVLPPWLWLPVALCLVVITVGVVRHHPRGELSAQALPGGEVQWRWLEAGVSVPQPVRLHCDYLGPWLIGLRLNGRRLWLWPDSCSSFDHRELRRFLIRH</sequence>
<evidence type="ECO:0000256" key="1">
    <source>
        <dbReference type="SAM" id="Phobius"/>
    </source>
</evidence>
<reference evidence="2 3" key="1">
    <citation type="submission" date="2019-12" db="EMBL/GenBank/DDBJ databases">
        <title>Draft genome sequencing of Halomonas icarensis D1-1.</title>
        <authorList>
            <person name="Pandiyan K."/>
            <person name="Kushwaha P."/>
            <person name="Gowdham M."/>
            <person name="Chakdar H."/>
            <person name="Singh A."/>
            <person name="Kumar M."/>
            <person name="Saxena A.K."/>
        </authorList>
    </citation>
    <scope>NUCLEOTIDE SEQUENCE [LARGE SCALE GENOMIC DNA]</scope>
    <source>
        <strain evidence="2 3">D1-1</strain>
    </source>
</reference>
<gene>
    <name evidence="2" type="ORF">GRB80_04000</name>
</gene>
<evidence type="ECO:0000313" key="2">
    <source>
        <dbReference type="EMBL" id="NAW12003.1"/>
    </source>
</evidence>
<organism evidence="2 3">
    <name type="scientific">Halomonas icarae</name>
    <dbReference type="NCBI Taxonomy" id="2691040"/>
    <lineage>
        <taxon>Bacteria</taxon>
        <taxon>Pseudomonadati</taxon>
        <taxon>Pseudomonadota</taxon>
        <taxon>Gammaproteobacteria</taxon>
        <taxon>Oceanospirillales</taxon>
        <taxon>Halomonadaceae</taxon>
        <taxon>Halomonas</taxon>
    </lineage>
</organism>
<dbReference type="AlphaFoldDB" id="A0A7X5ALV1"/>
<keyword evidence="1" id="KW-1133">Transmembrane helix</keyword>
<dbReference type="RefSeq" id="WP_161422607.1">
    <property type="nucleotide sequence ID" value="NZ_JARWMY010000007.1"/>
</dbReference>
<evidence type="ECO:0000313" key="3">
    <source>
        <dbReference type="Proteomes" id="UP000448235"/>
    </source>
</evidence>
<feature type="transmembrane region" description="Helical" evidence="1">
    <location>
        <begin position="22"/>
        <end position="39"/>
    </location>
</feature>
<protein>
    <recommendedName>
        <fullName evidence="4">Toxin CptA</fullName>
    </recommendedName>
</protein>
<dbReference type="Proteomes" id="UP000448235">
    <property type="component" value="Unassembled WGS sequence"/>
</dbReference>
<comment type="caution">
    <text evidence="2">The sequence shown here is derived from an EMBL/GenBank/DDBJ whole genome shotgun (WGS) entry which is preliminary data.</text>
</comment>
<dbReference type="EMBL" id="WUTS01000001">
    <property type="protein sequence ID" value="NAW12003.1"/>
    <property type="molecule type" value="Genomic_DNA"/>
</dbReference>
<keyword evidence="3" id="KW-1185">Reference proteome</keyword>